<accession>A0A9N9IPV4</accession>
<dbReference type="OrthoDB" id="2442949at2759"/>
<sequence length="215" mass="25619">RENFRLEWKKLATKTVNPNSTHITDSSRWICSCYSFLLSRFHICKHLIQIYGPVEPGFFKKVIRQEHYPLLEIKEENAFADLPEDIRASIKNLNSYTYELISSGSQVNNQVHEQESVTISSNEYLMDVVNEYSMDVVNDDQDLILFQTRKKEIFNLLDETKNILEKNVENPNKWLDSIEKNFEPLRKLVEDCKRFERQTHIPNTWKNRNNNTFWL</sequence>
<name>A0A9N9IPV4_9GLOM</name>
<dbReference type="InterPro" id="IPR007527">
    <property type="entry name" value="Znf_SWIM"/>
</dbReference>
<dbReference type="Proteomes" id="UP000789405">
    <property type="component" value="Unassembled WGS sequence"/>
</dbReference>
<feature type="non-terminal residue" evidence="3">
    <location>
        <position position="1"/>
    </location>
</feature>
<dbReference type="EMBL" id="CAJVPY010014117">
    <property type="protein sequence ID" value="CAG8744727.1"/>
    <property type="molecule type" value="Genomic_DNA"/>
</dbReference>
<keyword evidence="1" id="KW-0863">Zinc-finger</keyword>
<keyword evidence="4" id="KW-1185">Reference proteome</keyword>
<evidence type="ECO:0000313" key="3">
    <source>
        <dbReference type="EMBL" id="CAG8744727.1"/>
    </source>
</evidence>
<keyword evidence="1" id="KW-0479">Metal-binding</keyword>
<evidence type="ECO:0000259" key="2">
    <source>
        <dbReference type="PROSITE" id="PS50966"/>
    </source>
</evidence>
<evidence type="ECO:0000313" key="4">
    <source>
        <dbReference type="Proteomes" id="UP000789405"/>
    </source>
</evidence>
<dbReference type="AlphaFoldDB" id="A0A9N9IPV4"/>
<feature type="domain" description="SWIM-type" evidence="2">
    <location>
        <begin position="19"/>
        <end position="55"/>
    </location>
</feature>
<organism evidence="3 4">
    <name type="scientific">Dentiscutata erythropus</name>
    <dbReference type="NCBI Taxonomy" id="1348616"/>
    <lineage>
        <taxon>Eukaryota</taxon>
        <taxon>Fungi</taxon>
        <taxon>Fungi incertae sedis</taxon>
        <taxon>Mucoromycota</taxon>
        <taxon>Glomeromycotina</taxon>
        <taxon>Glomeromycetes</taxon>
        <taxon>Diversisporales</taxon>
        <taxon>Gigasporaceae</taxon>
        <taxon>Dentiscutata</taxon>
    </lineage>
</organism>
<dbReference type="PROSITE" id="PS50966">
    <property type="entry name" value="ZF_SWIM"/>
    <property type="match status" value="1"/>
</dbReference>
<gene>
    <name evidence="3" type="ORF">DERYTH_LOCUS16327</name>
</gene>
<evidence type="ECO:0000256" key="1">
    <source>
        <dbReference type="PROSITE-ProRule" id="PRU00325"/>
    </source>
</evidence>
<keyword evidence="1" id="KW-0862">Zinc</keyword>
<dbReference type="GO" id="GO:0008270">
    <property type="term" value="F:zinc ion binding"/>
    <property type="evidence" value="ECO:0007669"/>
    <property type="project" value="UniProtKB-KW"/>
</dbReference>
<reference evidence="3" key="1">
    <citation type="submission" date="2021-06" db="EMBL/GenBank/DDBJ databases">
        <authorList>
            <person name="Kallberg Y."/>
            <person name="Tangrot J."/>
            <person name="Rosling A."/>
        </authorList>
    </citation>
    <scope>NUCLEOTIDE SEQUENCE</scope>
    <source>
        <strain evidence="3">MA453B</strain>
    </source>
</reference>
<protein>
    <submittedName>
        <fullName evidence="3">17598_t:CDS:1</fullName>
    </submittedName>
</protein>
<proteinExistence type="predicted"/>
<comment type="caution">
    <text evidence="3">The sequence shown here is derived from an EMBL/GenBank/DDBJ whole genome shotgun (WGS) entry which is preliminary data.</text>
</comment>